<sequence length="152" mass="16236">MSSPPLSLLVVGVSISWCIGGSRCPRLGALVCAGSLPEAAGWIPWDSPLLFSGGVVVVLAVVLPGFPCSWVPWMSVAQISSISVSGPGGWVCGPSHSLLHIFMEKPYIHKCAHTNVWMGSGGLVVREQGICVLERPQVCWFESNSRPLWVPE</sequence>
<proteinExistence type="predicted"/>
<evidence type="ECO:0000256" key="1">
    <source>
        <dbReference type="SAM" id="Phobius"/>
    </source>
</evidence>
<dbReference type="Proteomes" id="UP001444071">
    <property type="component" value="Unassembled WGS sequence"/>
</dbReference>
<reference evidence="2 3" key="1">
    <citation type="submission" date="2021-06" db="EMBL/GenBank/DDBJ databases">
        <authorList>
            <person name="Palmer J.M."/>
        </authorList>
    </citation>
    <scope>NUCLEOTIDE SEQUENCE [LARGE SCALE GENOMIC DNA]</scope>
    <source>
        <strain evidence="2 3">XR_2019</strain>
        <tissue evidence="2">Muscle</tissue>
    </source>
</reference>
<evidence type="ECO:0000313" key="3">
    <source>
        <dbReference type="Proteomes" id="UP001444071"/>
    </source>
</evidence>
<keyword evidence="1" id="KW-0472">Membrane</keyword>
<keyword evidence="1" id="KW-0812">Transmembrane</keyword>
<protein>
    <recommendedName>
        <fullName evidence="4">NADH dehydrogenase subunit 6</fullName>
    </recommendedName>
</protein>
<name>A0ABV0WVI9_9TELE</name>
<keyword evidence="1" id="KW-1133">Transmembrane helix</keyword>
<feature type="transmembrane region" description="Helical" evidence="1">
    <location>
        <begin position="49"/>
        <end position="73"/>
    </location>
</feature>
<organism evidence="2 3">
    <name type="scientific">Xenotaenia resolanae</name>
    <dbReference type="NCBI Taxonomy" id="208358"/>
    <lineage>
        <taxon>Eukaryota</taxon>
        <taxon>Metazoa</taxon>
        <taxon>Chordata</taxon>
        <taxon>Craniata</taxon>
        <taxon>Vertebrata</taxon>
        <taxon>Euteleostomi</taxon>
        <taxon>Actinopterygii</taxon>
        <taxon>Neopterygii</taxon>
        <taxon>Teleostei</taxon>
        <taxon>Neoteleostei</taxon>
        <taxon>Acanthomorphata</taxon>
        <taxon>Ovalentaria</taxon>
        <taxon>Atherinomorphae</taxon>
        <taxon>Cyprinodontiformes</taxon>
        <taxon>Goodeidae</taxon>
        <taxon>Xenotaenia</taxon>
    </lineage>
</organism>
<keyword evidence="3" id="KW-1185">Reference proteome</keyword>
<evidence type="ECO:0000313" key="2">
    <source>
        <dbReference type="EMBL" id="MEQ2273469.1"/>
    </source>
</evidence>
<gene>
    <name evidence="2" type="ORF">XENORESO_004492</name>
</gene>
<evidence type="ECO:0008006" key="4">
    <source>
        <dbReference type="Google" id="ProtNLM"/>
    </source>
</evidence>
<dbReference type="EMBL" id="JAHRIM010071847">
    <property type="protein sequence ID" value="MEQ2273469.1"/>
    <property type="molecule type" value="Genomic_DNA"/>
</dbReference>
<comment type="caution">
    <text evidence="2">The sequence shown here is derived from an EMBL/GenBank/DDBJ whole genome shotgun (WGS) entry which is preliminary data.</text>
</comment>
<accession>A0ABV0WVI9</accession>